<evidence type="ECO:0000256" key="4">
    <source>
        <dbReference type="ARBA" id="ARBA00022989"/>
    </source>
</evidence>
<comment type="similarity">
    <text evidence="2">Belongs to the GtrA family.</text>
</comment>
<accession>A0A382LUX2</accession>
<dbReference type="AlphaFoldDB" id="A0A382LUX2"/>
<feature type="transmembrane region" description="Helical" evidence="6">
    <location>
        <begin position="7"/>
        <end position="27"/>
    </location>
</feature>
<dbReference type="Pfam" id="PF04138">
    <property type="entry name" value="GtrA_DPMS_TM"/>
    <property type="match status" value="1"/>
</dbReference>
<dbReference type="GO" id="GO:0005886">
    <property type="term" value="C:plasma membrane"/>
    <property type="evidence" value="ECO:0007669"/>
    <property type="project" value="TreeGrafter"/>
</dbReference>
<gene>
    <name evidence="8" type="ORF">METZ01_LOCUS292379</name>
</gene>
<evidence type="ECO:0000256" key="3">
    <source>
        <dbReference type="ARBA" id="ARBA00022692"/>
    </source>
</evidence>
<dbReference type="EMBL" id="UINC01088901">
    <property type="protein sequence ID" value="SVC39525.1"/>
    <property type="molecule type" value="Genomic_DNA"/>
</dbReference>
<feature type="domain" description="GtrA/DPMS transmembrane" evidence="7">
    <location>
        <begin position="8"/>
        <end position="67"/>
    </location>
</feature>
<keyword evidence="4 6" id="KW-1133">Transmembrane helix</keyword>
<dbReference type="PANTHER" id="PTHR38459">
    <property type="entry name" value="PROPHAGE BACTOPRENOL-LINKED GLUCOSE TRANSLOCASE HOMOLOG"/>
    <property type="match status" value="1"/>
</dbReference>
<evidence type="ECO:0000259" key="7">
    <source>
        <dbReference type="Pfam" id="PF04138"/>
    </source>
</evidence>
<evidence type="ECO:0000256" key="6">
    <source>
        <dbReference type="SAM" id="Phobius"/>
    </source>
</evidence>
<protein>
    <recommendedName>
        <fullName evidence="7">GtrA/DPMS transmembrane domain-containing protein</fullName>
    </recommendedName>
</protein>
<evidence type="ECO:0000256" key="1">
    <source>
        <dbReference type="ARBA" id="ARBA00004141"/>
    </source>
</evidence>
<dbReference type="InterPro" id="IPR051401">
    <property type="entry name" value="GtrA_CellWall_Glycosyl"/>
</dbReference>
<evidence type="ECO:0000313" key="8">
    <source>
        <dbReference type="EMBL" id="SVC39525.1"/>
    </source>
</evidence>
<organism evidence="8">
    <name type="scientific">marine metagenome</name>
    <dbReference type="NCBI Taxonomy" id="408172"/>
    <lineage>
        <taxon>unclassified sequences</taxon>
        <taxon>metagenomes</taxon>
        <taxon>ecological metagenomes</taxon>
    </lineage>
</organism>
<reference evidence="8" key="1">
    <citation type="submission" date="2018-05" db="EMBL/GenBank/DDBJ databases">
        <authorList>
            <person name="Lanie J.A."/>
            <person name="Ng W.-L."/>
            <person name="Kazmierczak K.M."/>
            <person name="Andrzejewski T.M."/>
            <person name="Davidsen T.M."/>
            <person name="Wayne K.J."/>
            <person name="Tettelin H."/>
            <person name="Glass J.I."/>
            <person name="Rusch D."/>
            <person name="Podicherti R."/>
            <person name="Tsui H.-C.T."/>
            <person name="Winkler M.E."/>
        </authorList>
    </citation>
    <scope>NUCLEOTIDE SEQUENCE</scope>
</reference>
<keyword evidence="5 6" id="KW-0472">Membrane</keyword>
<evidence type="ECO:0000256" key="2">
    <source>
        <dbReference type="ARBA" id="ARBA00009399"/>
    </source>
</evidence>
<feature type="transmembrane region" description="Helical" evidence="6">
    <location>
        <begin position="33"/>
        <end position="54"/>
    </location>
</feature>
<feature type="non-terminal residue" evidence="8">
    <location>
        <position position="76"/>
    </location>
</feature>
<dbReference type="GO" id="GO:0000271">
    <property type="term" value="P:polysaccharide biosynthetic process"/>
    <property type="evidence" value="ECO:0007669"/>
    <property type="project" value="InterPro"/>
</dbReference>
<comment type="subcellular location">
    <subcellularLocation>
        <location evidence="1">Membrane</location>
        <topology evidence="1">Multi-pass membrane protein</topology>
    </subcellularLocation>
</comment>
<keyword evidence="3 6" id="KW-0812">Transmembrane</keyword>
<evidence type="ECO:0000256" key="5">
    <source>
        <dbReference type="ARBA" id="ARBA00023136"/>
    </source>
</evidence>
<name>A0A382LUX2_9ZZZZ</name>
<proteinExistence type="inferred from homology"/>
<dbReference type="PANTHER" id="PTHR38459:SF1">
    <property type="entry name" value="PROPHAGE BACTOPRENOL-LINKED GLUCOSE TRANSLOCASE HOMOLOG"/>
    <property type="match status" value="1"/>
</dbReference>
<dbReference type="InterPro" id="IPR007267">
    <property type="entry name" value="GtrA_DPMS_TM"/>
</dbReference>
<sequence length="76" mass="8828">MNINKIIKYSIVGGIAFIADFSIFYMAINFIGINYFVSGFYSFIVGVFVNYFLARRFVFYNHNKIKKSTELVGVYL</sequence>